<accession>A0A1H8QSY5</accession>
<evidence type="ECO:0000313" key="4">
    <source>
        <dbReference type="Proteomes" id="UP000198960"/>
    </source>
</evidence>
<dbReference type="InterPro" id="IPR037401">
    <property type="entry name" value="SnoaL-like"/>
</dbReference>
<dbReference type="Proteomes" id="UP000198960">
    <property type="component" value="Unassembled WGS sequence"/>
</dbReference>
<dbReference type="SUPFAM" id="SSF54427">
    <property type="entry name" value="NTF2-like"/>
    <property type="match status" value="1"/>
</dbReference>
<organism evidence="3 4">
    <name type="scientific">Trujillonella endophytica</name>
    <dbReference type="NCBI Taxonomy" id="673521"/>
    <lineage>
        <taxon>Bacteria</taxon>
        <taxon>Bacillati</taxon>
        <taxon>Actinomycetota</taxon>
        <taxon>Actinomycetes</taxon>
        <taxon>Geodermatophilales</taxon>
        <taxon>Geodermatophilaceae</taxon>
        <taxon>Trujillonella</taxon>
    </lineage>
</organism>
<name>A0A1H8QSY5_9ACTN</name>
<dbReference type="RefSeq" id="WP_139220390.1">
    <property type="nucleotide sequence ID" value="NZ_FOEE01000002.1"/>
</dbReference>
<protein>
    <submittedName>
        <fullName evidence="3">SnoaL-like domain-containing protein</fullName>
    </submittedName>
</protein>
<keyword evidence="4" id="KW-1185">Reference proteome</keyword>
<sequence>MADHDADLAALRRRVERLEDELEIRELLSTYGYHADSGRDEDYLHLWTEDGRMNLSTADQRGPAYRGIVEWVGKDELRAFIEDEQGHHMEGFYGHSLHVQGNNVSIRVDGDEAVALTYSLLLHQVGAEVRTLGAGVNRWLFRRVDGRWRIHERRRREVGHPETADVLSWPDGGS</sequence>
<evidence type="ECO:0000259" key="2">
    <source>
        <dbReference type="Pfam" id="PF13577"/>
    </source>
</evidence>
<feature type="domain" description="SnoaL-like" evidence="2">
    <location>
        <begin position="16"/>
        <end position="154"/>
    </location>
</feature>
<dbReference type="AlphaFoldDB" id="A0A1H8QSY5"/>
<evidence type="ECO:0000313" key="3">
    <source>
        <dbReference type="EMBL" id="SEO57330.1"/>
    </source>
</evidence>
<dbReference type="Gene3D" id="3.10.450.50">
    <property type="match status" value="1"/>
</dbReference>
<feature type="coiled-coil region" evidence="1">
    <location>
        <begin position="1"/>
        <end position="28"/>
    </location>
</feature>
<proteinExistence type="predicted"/>
<dbReference type="OrthoDB" id="8225471at2"/>
<gene>
    <name evidence="3" type="ORF">SAMN05660991_00785</name>
</gene>
<reference evidence="4" key="1">
    <citation type="submission" date="2016-10" db="EMBL/GenBank/DDBJ databases">
        <authorList>
            <person name="Varghese N."/>
            <person name="Submissions S."/>
        </authorList>
    </citation>
    <scope>NUCLEOTIDE SEQUENCE [LARGE SCALE GENOMIC DNA]</scope>
    <source>
        <strain evidence="4">DSM 45413</strain>
    </source>
</reference>
<dbReference type="Pfam" id="PF13577">
    <property type="entry name" value="SnoaL_4"/>
    <property type="match status" value="1"/>
</dbReference>
<keyword evidence="1" id="KW-0175">Coiled coil</keyword>
<dbReference type="STRING" id="673521.SAMN05660991_00785"/>
<evidence type="ECO:0000256" key="1">
    <source>
        <dbReference type="SAM" id="Coils"/>
    </source>
</evidence>
<dbReference type="InterPro" id="IPR032710">
    <property type="entry name" value="NTF2-like_dom_sf"/>
</dbReference>
<dbReference type="EMBL" id="FOEE01000002">
    <property type="protein sequence ID" value="SEO57330.1"/>
    <property type="molecule type" value="Genomic_DNA"/>
</dbReference>